<evidence type="ECO:0000256" key="3">
    <source>
        <dbReference type="ARBA" id="ARBA00022679"/>
    </source>
</evidence>
<evidence type="ECO:0000256" key="2">
    <source>
        <dbReference type="ARBA" id="ARBA00022676"/>
    </source>
</evidence>
<comment type="similarity">
    <text evidence="11">Belongs to the SEDS family. FtsW subfamily.</text>
</comment>
<keyword evidence="19" id="KW-1185">Reference proteome</keyword>
<dbReference type="InterPro" id="IPR001182">
    <property type="entry name" value="FtsW/RodA"/>
</dbReference>
<dbReference type="RefSeq" id="WP_023391947.1">
    <property type="nucleotide sequence ID" value="NZ_KI535340.1"/>
</dbReference>
<evidence type="ECO:0000256" key="7">
    <source>
        <dbReference type="ARBA" id="ARBA00022989"/>
    </source>
</evidence>
<evidence type="ECO:0000256" key="1">
    <source>
        <dbReference type="ARBA" id="ARBA00004141"/>
    </source>
</evidence>
<keyword evidence="2" id="KW-0328">Glycosyltransferase</keyword>
<keyword evidence="8 17" id="KW-0472">Membrane</keyword>
<evidence type="ECO:0000256" key="14">
    <source>
        <dbReference type="ARBA" id="ARBA00044770"/>
    </source>
</evidence>
<dbReference type="GO" id="GO:0008955">
    <property type="term" value="F:peptidoglycan glycosyltransferase activity"/>
    <property type="evidence" value="ECO:0007669"/>
    <property type="project" value="UniProtKB-EC"/>
</dbReference>
<accession>W1Q5L9</accession>
<dbReference type="GO" id="GO:0032153">
    <property type="term" value="C:cell division site"/>
    <property type="evidence" value="ECO:0007669"/>
    <property type="project" value="TreeGrafter"/>
</dbReference>
<dbReference type="EMBL" id="ACIN03000013">
    <property type="protein sequence ID" value="ESK65144.1"/>
    <property type="molecule type" value="Genomic_DNA"/>
</dbReference>
<dbReference type="GeneID" id="84817812"/>
<evidence type="ECO:0000256" key="8">
    <source>
        <dbReference type="ARBA" id="ARBA00023136"/>
    </source>
</evidence>
<evidence type="ECO:0000256" key="15">
    <source>
        <dbReference type="ARBA" id="ARBA00049902"/>
    </source>
</evidence>
<name>W1Q5L9_ABIDE</name>
<dbReference type="GO" id="GO:0005886">
    <property type="term" value="C:plasma membrane"/>
    <property type="evidence" value="ECO:0007669"/>
    <property type="project" value="TreeGrafter"/>
</dbReference>
<evidence type="ECO:0000256" key="11">
    <source>
        <dbReference type="ARBA" id="ARBA00038053"/>
    </source>
</evidence>
<feature type="transmembrane region" description="Helical" evidence="17">
    <location>
        <begin position="196"/>
        <end position="213"/>
    </location>
</feature>
<feature type="transmembrane region" description="Helical" evidence="17">
    <location>
        <begin position="30"/>
        <end position="51"/>
    </location>
</feature>
<keyword evidence="4 17" id="KW-0812">Transmembrane</keyword>
<dbReference type="STRING" id="592010.GCWU000182_001305"/>
<evidence type="ECO:0000256" key="13">
    <source>
        <dbReference type="ARBA" id="ARBA00041418"/>
    </source>
</evidence>
<dbReference type="OrthoDB" id="9812661at2"/>
<dbReference type="GO" id="GO:0015648">
    <property type="term" value="F:lipid-linked peptidoglycan transporter activity"/>
    <property type="evidence" value="ECO:0007669"/>
    <property type="project" value="TreeGrafter"/>
</dbReference>
<evidence type="ECO:0000256" key="4">
    <source>
        <dbReference type="ARBA" id="ARBA00022692"/>
    </source>
</evidence>
<feature type="transmembrane region" description="Helical" evidence="17">
    <location>
        <begin position="136"/>
        <end position="153"/>
    </location>
</feature>
<dbReference type="GO" id="GO:0051301">
    <property type="term" value="P:cell division"/>
    <property type="evidence" value="ECO:0007669"/>
    <property type="project" value="InterPro"/>
</dbReference>
<dbReference type="eggNOG" id="COG0772">
    <property type="taxonomic scope" value="Bacteria"/>
</dbReference>
<organism evidence="18 19">
    <name type="scientific">Abiotrophia defectiva ATCC 49176</name>
    <dbReference type="NCBI Taxonomy" id="592010"/>
    <lineage>
        <taxon>Bacteria</taxon>
        <taxon>Bacillati</taxon>
        <taxon>Bacillota</taxon>
        <taxon>Bacilli</taxon>
        <taxon>Lactobacillales</taxon>
        <taxon>Aerococcaceae</taxon>
        <taxon>Abiotrophia</taxon>
    </lineage>
</organism>
<comment type="subcellular location">
    <subcellularLocation>
        <location evidence="1">Membrane</location>
        <topology evidence="1">Multi-pass membrane protein</topology>
    </subcellularLocation>
</comment>
<dbReference type="PROSITE" id="PS00428">
    <property type="entry name" value="FTSW_RODA_SPOVE"/>
    <property type="match status" value="1"/>
</dbReference>
<feature type="transmembrane region" description="Helical" evidence="17">
    <location>
        <begin position="220"/>
        <end position="238"/>
    </location>
</feature>
<evidence type="ECO:0000256" key="16">
    <source>
        <dbReference type="ARBA" id="ARBA00049966"/>
    </source>
</evidence>
<keyword evidence="7 17" id="KW-1133">Transmembrane helix</keyword>
<evidence type="ECO:0000313" key="19">
    <source>
        <dbReference type="Proteomes" id="UP000019050"/>
    </source>
</evidence>
<dbReference type="InterPro" id="IPR018365">
    <property type="entry name" value="Cell_cycle_FtsW-rel_CS"/>
</dbReference>
<feature type="transmembrane region" description="Helical" evidence="17">
    <location>
        <begin position="71"/>
        <end position="90"/>
    </location>
</feature>
<dbReference type="Pfam" id="PF01098">
    <property type="entry name" value="FTSW_RODA_SPOVE"/>
    <property type="match status" value="1"/>
</dbReference>
<dbReference type="PANTHER" id="PTHR30474">
    <property type="entry name" value="CELL CYCLE PROTEIN"/>
    <property type="match status" value="1"/>
</dbReference>
<proteinExistence type="inferred from homology"/>
<reference evidence="18" key="1">
    <citation type="submission" date="2013-06" db="EMBL/GenBank/DDBJ databases">
        <authorList>
            <person name="Weinstock G."/>
            <person name="Sodergren E."/>
            <person name="Clifton S."/>
            <person name="Fulton L."/>
            <person name="Fulton B."/>
            <person name="Courtney L."/>
            <person name="Fronick C."/>
            <person name="Harrison M."/>
            <person name="Strong C."/>
            <person name="Farmer C."/>
            <person name="Delahaunty K."/>
            <person name="Markovic C."/>
            <person name="Hall O."/>
            <person name="Minx P."/>
            <person name="Tomlinson C."/>
            <person name="Mitreva M."/>
            <person name="Nelson J."/>
            <person name="Hou S."/>
            <person name="Wollam A."/>
            <person name="Pepin K.H."/>
            <person name="Johnson M."/>
            <person name="Bhonagiri V."/>
            <person name="Nash W.E."/>
            <person name="Warren W."/>
            <person name="Chinwalla A."/>
            <person name="Mardis E.R."/>
            <person name="Wilson R.K."/>
        </authorList>
    </citation>
    <scope>NUCLEOTIDE SEQUENCE [LARGE SCALE GENOMIC DNA]</scope>
    <source>
        <strain evidence="18">ATCC 49176</strain>
    </source>
</reference>
<sequence length="423" mass="46514">MQKAKQPNHAKQSRQHFLDQIRYNFSRMDWWILLIVGLLSVYSLIMVYSSTQYLLENGATVPTPLHYLSRQMFGIGLGLAVSAVAICLPYRLYIEPFWLFVANGLIAFLILLTRFIGVSGGGARSWLSFMGLNFQPGELAKIGLILLMGILCVKSRREVLLTKERWFANMDYESVISIGLMLLDLVLIFAQPDMGMFMIISATLLLVALALIMNSKTQKGVLLALALVGVGLITWIYTNADKLATSDHYQLRRFGSFVNPFKYAKAAGYQLVNAYIAISRGGLFGRGIGHSLTKQEGLPAGHTDYILAVIGEESGLVGLVVVVLLLSALIFLCFRWAAKSQDTFRRAVFTGVGCLLLVQSSLNIGGVSGLVPLTGVTLPFVSYGGTSMVLTMMLVGVLQVMIIEEKRVLEAQVSPVKEDYHGI</sequence>
<feature type="transmembrane region" description="Helical" evidence="17">
    <location>
        <begin position="174"/>
        <end position="190"/>
    </location>
</feature>
<feature type="transmembrane region" description="Helical" evidence="17">
    <location>
        <begin position="316"/>
        <end position="336"/>
    </location>
</feature>
<evidence type="ECO:0000256" key="10">
    <source>
        <dbReference type="ARBA" id="ARBA00033270"/>
    </source>
</evidence>
<dbReference type="GO" id="GO:0008360">
    <property type="term" value="P:regulation of cell shape"/>
    <property type="evidence" value="ECO:0007669"/>
    <property type="project" value="UniProtKB-KW"/>
</dbReference>
<comment type="catalytic activity">
    <reaction evidence="15">
        <text>[GlcNAc-(1-&gt;4)-Mur2Ac(oyl-L-Ala-gamma-D-Glu-L-Lys-D-Ala-D-Ala)](n)-di-trans,octa-cis-undecaprenyl diphosphate + beta-D-GlcNAc-(1-&gt;4)-Mur2Ac(oyl-L-Ala-gamma-D-Glu-L-Lys-D-Ala-D-Ala)-di-trans,octa-cis-undecaprenyl diphosphate = [GlcNAc-(1-&gt;4)-Mur2Ac(oyl-L-Ala-gamma-D-Glu-L-Lys-D-Ala-D-Ala)](n+1)-di-trans,octa-cis-undecaprenyl diphosphate + di-trans,octa-cis-undecaprenyl diphosphate + H(+)</text>
        <dbReference type="Rhea" id="RHEA:23708"/>
        <dbReference type="Rhea" id="RHEA-COMP:9602"/>
        <dbReference type="Rhea" id="RHEA-COMP:9603"/>
        <dbReference type="ChEBI" id="CHEBI:15378"/>
        <dbReference type="ChEBI" id="CHEBI:58405"/>
        <dbReference type="ChEBI" id="CHEBI:60033"/>
        <dbReference type="ChEBI" id="CHEBI:78435"/>
        <dbReference type="EC" id="2.4.99.28"/>
    </reaction>
</comment>
<keyword evidence="3" id="KW-0808">Transferase</keyword>
<keyword evidence="5" id="KW-0133">Cell shape</keyword>
<feature type="transmembrane region" description="Helical" evidence="17">
    <location>
        <begin position="383"/>
        <end position="403"/>
    </location>
</feature>
<evidence type="ECO:0000256" key="12">
    <source>
        <dbReference type="ARBA" id="ARBA00041185"/>
    </source>
</evidence>
<comment type="caution">
    <text evidence="18">The sequence shown here is derived from an EMBL/GenBank/DDBJ whole genome shotgun (WGS) entry which is preliminary data.</text>
</comment>
<evidence type="ECO:0000256" key="5">
    <source>
        <dbReference type="ARBA" id="ARBA00022960"/>
    </source>
</evidence>
<dbReference type="HOGENOM" id="CLU_029243_1_2_9"/>
<protein>
    <recommendedName>
        <fullName evidence="12">Probable peptidoglycan glycosyltransferase FtsW</fullName>
        <ecNumber evidence="14">2.4.99.28</ecNumber>
    </recommendedName>
    <alternativeName>
        <fullName evidence="13">Cell division protein FtsW</fullName>
    </alternativeName>
    <alternativeName>
        <fullName evidence="10">Cell wall polymerase</fullName>
    </alternativeName>
    <alternativeName>
        <fullName evidence="9">Peptidoglycan polymerase</fullName>
    </alternativeName>
</protein>
<feature type="transmembrane region" description="Helical" evidence="17">
    <location>
        <begin position="348"/>
        <end position="371"/>
    </location>
</feature>
<dbReference type="GO" id="GO:0009252">
    <property type="term" value="P:peptidoglycan biosynthetic process"/>
    <property type="evidence" value="ECO:0007669"/>
    <property type="project" value="UniProtKB-KW"/>
</dbReference>
<feature type="transmembrane region" description="Helical" evidence="17">
    <location>
        <begin position="97"/>
        <end position="116"/>
    </location>
</feature>
<evidence type="ECO:0000256" key="9">
    <source>
        <dbReference type="ARBA" id="ARBA00032370"/>
    </source>
</evidence>
<dbReference type="AlphaFoldDB" id="W1Q5L9"/>
<dbReference type="PANTHER" id="PTHR30474:SF2">
    <property type="entry name" value="PEPTIDOGLYCAN GLYCOSYLTRANSFERASE FTSW-RELATED"/>
    <property type="match status" value="1"/>
</dbReference>
<dbReference type="Proteomes" id="UP000019050">
    <property type="component" value="Unassembled WGS sequence"/>
</dbReference>
<comment type="function">
    <text evidence="16">Peptidoglycan polymerase that is essential for cell division.</text>
</comment>
<evidence type="ECO:0000256" key="6">
    <source>
        <dbReference type="ARBA" id="ARBA00022984"/>
    </source>
</evidence>
<keyword evidence="6" id="KW-0573">Peptidoglycan synthesis</keyword>
<gene>
    <name evidence="18" type="ORF">GCWU000182_001305</name>
</gene>
<evidence type="ECO:0000256" key="17">
    <source>
        <dbReference type="SAM" id="Phobius"/>
    </source>
</evidence>
<evidence type="ECO:0000313" key="18">
    <source>
        <dbReference type="EMBL" id="ESK65144.1"/>
    </source>
</evidence>
<dbReference type="EC" id="2.4.99.28" evidence="14"/>